<evidence type="ECO:0000256" key="3">
    <source>
        <dbReference type="ARBA" id="ARBA00022723"/>
    </source>
</evidence>
<proteinExistence type="inferred from homology"/>
<name>A0A9W6BL20_9CHLO</name>
<keyword evidence="7" id="KW-0482">Metalloprotease</keyword>
<feature type="region of interest" description="Disordered" evidence="9">
    <location>
        <begin position="1"/>
        <end position="38"/>
    </location>
</feature>
<feature type="region of interest" description="Disordered" evidence="9">
    <location>
        <begin position="762"/>
        <end position="798"/>
    </location>
</feature>
<dbReference type="InterPro" id="IPR008754">
    <property type="entry name" value="Peptidase_M43"/>
</dbReference>
<dbReference type="Pfam" id="PF05572">
    <property type="entry name" value="Peptidase_M43"/>
    <property type="match status" value="1"/>
</dbReference>
<evidence type="ECO:0000256" key="9">
    <source>
        <dbReference type="SAM" id="MobiDB-lite"/>
    </source>
</evidence>
<dbReference type="InterPro" id="IPR024079">
    <property type="entry name" value="MetalloPept_cat_dom_sf"/>
</dbReference>
<feature type="compositionally biased region" description="Pro residues" evidence="9">
    <location>
        <begin position="767"/>
        <end position="788"/>
    </location>
</feature>
<dbReference type="SUPFAM" id="SSF55486">
    <property type="entry name" value="Metalloproteases ('zincins'), catalytic domain"/>
    <property type="match status" value="1"/>
</dbReference>
<protein>
    <recommendedName>
        <fullName evidence="10">Peptidase M43 pregnancy-associated plasma-A domain-containing protein</fullName>
    </recommendedName>
</protein>
<organism evidence="11 12">
    <name type="scientific">Pleodorina starrii</name>
    <dbReference type="NCBI Taxonomy" id="330485"/>
    <lineage>
        <taxon>Eukaryota</taxon>
        <taxon>Viridiplantae</taxon>
        <taxon>Chlorophyta</taxon>
        <taxon>core chlorophytes</taxon>
        <taxon>Chlorophyceae</taxon>
        <taxon>CS clade</taxon>
        <taxon>Chlamydomonadales</taxon>
        <taxon>Volvocaceae</taxon>
        <taxon>Pleodorina</taxon>
    </lineage>
</organism>
<evidence type="ECO:0000256" key="4">
    <source>
        <dbReference type="ARBA" id="ARBA00022729"/>
    </source>
</evidence>
<keyword evidence="2" id="KW-0645">Protease</keyword>
<keyword evidence="12" id="KW-1185">Reference proteome</keyword>
<evidence type="ECO:0000256" key="6">
    <source>
        <dbReference type="ARBA" id="ARBA00022833"/>
    </source>
</evidence>
<reference evidence="11 12" key="1">
    <citation type="journal article" date="2023" name="Commun. Biol.">
        <title>Reorganization of the ancestral sex-determining regions during the evolution of trioecy in Pleodorina starrii.</title>
        <authorList>
            <person name="Takahashi K."/>
            <person name="Suzuki S."/>
            <person name="Kawai-Toyooka H."/>
            <person name="Yamamoto K."/>
            <person name="Hamaji T."/>
            <person name="Ootsuki R."/>
            <person name="Yamaguchi H."/>
            <person name="Kawachi M."/>
            <person name="Higashiyama T."/>
            <person name="Nozaki H."/>
        </authorList>
    </citation>
    <scope>NUCLEOTIDE SEQUENCE [LARGE SCALE GENOMIC DNA]</scope>
    <source>
        <strain evidence="11 12">NIES-4479</strain>
    </source>
</reference>
<dbReference type="EMBL" id="BRXU01000009">
    <property type="protein sequence ID" value="GLC54064.1"/>
    <property type="molecule type" value="Genomic_DNA"/>
</dbReference>
<dbReference type="GO" id="GO:0046872">
    <property type="term" value="F:metal ion binding"/>
    <property type="evidence" value="ECO:0007669"/>
    <property type="project" value="UniProtKB-KW"/>
</dbReference>
<dbReference type="AlphaFoldDB" id="A0A9W6BL20"/>
<evidence type="ECO:0000256" key="2">
    <source>
        <dbReference type="ARBA" id="ARBA00022670"/>
    </source>
</evidence>
<comment type="caution">
    <text evidence="11">The sequence shown here is derived from an EMBL/GenBank/DDBJ whole genome shotgun (WGS) entry which is preliminary data.</text>
</comment>
<feature type="domain" description="Peptidase M43 pregnancy-associated plasma-A" evidence="10">
    <location>
        <begin position="264"/>
        <end position="377"/>
    </location>
</feature>
<keyword evidence="5" id="KW-0378">Hydrolase</keyword>
<evidence type="ECO:0000256" key="7">
    <source>
        <dbReference type="ARBA" id="ARBA00023049"/>
    </source>
</evidence>
<evidence type="ECO:0000256" key="1">
    <source>
        <dbReference type="ARBA" id="ARBA00008721"/>
    </source>
</evidence>
<keyword evidence="4" id="KW-0732">Signal</keyword>
<comment type="similarity">
    <text evidence="1">Belongs to the peptidase M43B family.</text>
</comment>
<evidence type="ECO:0000313" key="12">
    <source>
        <dbReference type="Proteomes" id="UP001165080"/>
    </source>
</evidence>
<dbReference type="PANTHER" id="PTHR47466:SF1">
    <property type="entry name" value="METALLOPROTEASE MEP1 (AFU_ORTHOLOGUE AFUA_1G07730)-RELATED"/>
    <property type="match status" value="1"/>
</dbReference>
<dbReference type="GO" id="GO:0008237">
    <property type="term" value="F:metallopeptidase activity"/>
    <property type="evidence" value="ECO:0007669"/>
    <property type="project" value="UniProtKB-KW"/>
</dbReference>
<dbReference type="Gene3D" id="3.40.390.10">
    <property type="entry name" value="Collagenase (Catalytic Domain)"/>
    <property type="match status" value="1"/>
</dbReference>
<evidence type="ECO:0000313" key="11">
    <source>
        <dbReference type="EMBL" id="GLC54064.1"/>
    </source>
</evidence>
<sequence length="840" mass="91383">MPNKCLCKSESRRSDPETRQRPQPLNPRHHIHAAPTHGSLSRQVDALLKSPEAAPYVGELRKLYDLSTLPDLVASLYDVLMQLVPASDELRDIMSRLDGHFDKLEVLPSLPIYNPRTKTNLLTIASPVPYDKRTTVALTGPARRRLQAADPLRAALLRTELPSTFKPANSSVMPRLYIPLVFHVLTYRQGSNAYGPPGYERTPEYVDRILSVVNAMALPTKIQFFVNELRYEPEKNPYILKASRDEWMACASQGRYLYKDCSSVLQGALDHPRSINVYVVGDRADATFAGYGWVPSSAYNISNGHVAILWSVLDAAVWNSQAGFEYGGKVLWHELMHHLGLSHTFGRANVAAAPCSSNADDGIPDTPIVAGPSYSQRFASAARTYCYDVFNNAMSSNWDTVMDNWRNALGIPAADSTHGFDSCTTQPGYDELGNYISYTHDVCVVAMGHVTYGQSRYMHLFGELAQRRLYTWAQYFAALAPQAFKVAPRSAERAAETCAITRGGCRCRASWTFQGKPLSGCAKPDDDPVGLWCPVELDGNCPSAINGYWDYCQANATERICTNSANSTQSNKVVASRSPPPAAETCGPGTATVSGSVCAREAWAMTDVKGDFEIAYLGCANPDNDPQGAWCRLLPGHTTLTGRTWDYCDPTCGPPPPERIIVGTGPGGESDFIDPDIDIGDDGDSTVNNSNGSTALGDEACAAHYQVLPTGCTCRKSWGVFLQPPFGNGTASVINALKSRPRFGRRYINARHCTAIPELQPTYGLMSPPPPFPPPSPPPPEPSQPPMSPTDVATEVPEAPGPVGVCEVTGCKDAAYNGRIMVCRTACTTLRAEEGEDVPL</sequence>
<keyword evidence="6" id="KW-0862">Zinc</keyword>
<gene>
    <name evidence="11" type="primary">PLEST001559</name>
    <name evidence="11" type="ORF">PLESTB_000819600</name>
</gene>
<dbReference type="Proteomes" id="UP001165080">
    <property type="component" value="Unassembled WGS sequence"/>
</dbReference>
<evidence type="ECO:0000256" key="5">
    <source>
        <dbReference type="ARBA" id="ARBA00022801"/>
    </source>
</evidence>
<feature type="compositionally biased region" description="Basic and acidic residues" evidence="9">
    <location>
        <begin position="7"/>
        <end position="20"/>
    </location>
</feature>
<evidence type="ECO:0000256" key="8">
    <source>
        <dbReference type="ARBA" id="ARBA00023157"/>
    </source>
</evidence>
<dbReference type="PANTHER" id="PTHR47466">
    <property type="match status" value="1"/>
</dbReference>
<dbReference type="GO" id="GO:0006508">
    <property type="term" value="P:proteolysis"/>
    <property type="evidence" value="ECO:0007669"/>
    <property type="project" value="UniProtKB-KW"/>
</dbReference>
<evidence type="ECO:0000259" key="10">
    <source>
        <dbReference type="Pfam" id="PF05572"/>
    </source>
</evidence>
<keyword evidence="8" id="KW-1015">Disulfide bond</keyword>
<accession>A0A9W6BL20</accession>
<keyword evidence="3" id="KW-0479">Metal-binding</keyword>